<dbReference type="SMART" id="SM01092">
    <property type="entry name" value="CO_deh_flav_C"/>
    <property type="match status" value="1"/>
</dbReference>
<name>A0ABP1QYI2_9HEXA</name>
<dbReference type="InterPro" id="IPR036683">
    <property type="entry name" value="CO_DH_flav_C_dom_sf"/>
</dbReference>
<evidence type="ECO:0000256" key="6">
    <source>
        <dbReference type="ARBA" id="ARBA00023002"/>
    </source>
</evidence>
<dbReference type="PROSITE" id="PS51387">
    <property type="entry name" value="FAD_PCMH"/>
    <property type="match status" value="1"/>
</dbReference>
<evidence type="ECO:0000259" key="11">
    <source>
        <dbReference type="PROSITE" id="PS51387"/>
    </source>
</evidence>
<dbReference type="InterPro" id="IPR002346">
    <property type="entry name" value="Mopterin_DH_FAD-bd"/>
</dbReference>
<dbReference type="InterPro" id="IPR016169">
    <property type="entry name" value="FAD-bd_PCMH_sub2"/>
</dbReference>
<reference evidence="12 13" key="1">
    <citation type="submission" date="2024-08" db="EMBL/GenBank/DDBJ databases">
        <authorList>
            <person name="Cucini C."/>
            <person name="Frati F."/>
        </authorList>
    </citation>
    <scope>NUCLEOTIDE SEQUENCE [LARGE SCALE GENOMIC DNA]</scope>
</reference>
<dbReference type="InterPro" id="IPR008274">
    <property type="entry name" value="AldOxase/xan_DH_MoCoBD1"/>
</dbReference>
<proteinExistence type="predicted"/>
<dbReference type="SUPFAM" id="SSF47741">
    <property type="entry name" value="CO dehydrogenase ISP C-domain like"/>
    <property type="match status" value="1"/>
</dbReference>
<evidence type="ECO:0000256" key="7">
    <source>
        <dbReference type="ARBA" id="ARBA00023004"/>
    </source>
</evidence>
<dbReference type="SUPFAM" id="SSF56176">
    <property type="entry name" value="FAD-binding/transporter-associated domain-like"/>
    <property type="match status" value="1"/>
</dbReference>
<dbReference type="EMBL" id="CAXLJM020000046">
    <property type="protein sequence ID" value="CAL8110876.1"/>
    <property type="molecule type" value="Genomic_DNA"/>
</dbReference>
<dbReference type="InterPro" id="IPR036884">
    <property type="entry name" value="2Fe-2S-bd_dom_sf"/>
</dbReference>
<keyword evidence="5" id="KW-0479">Metal-binding</keyword>
<dbReference type="InterPro" id="IPR016166">
    <property type="entry name" value="FAD-bd_PCMH"/>
</dbReference>
<evidence type="ECO:0000256" key="3">
    <source>
        <dbReference type="ARBA" id="ARBA00022505"/>
    </source>
</evidence>
<evidence type="ECO:0000256" key="2">
    <source>
        <dbReference type="ARBA" id="ARBA00004275"/>
    </source>
</evidence>
<dbReference type="Pfam" id="PF20256">
    <property type="entry name" value="MoCoBD_2"/>
    <property type="match status" value="1"/>
</dbReference>
<evidence type="ECO:0000256" key="4">
    <source>
        <dbReference type="ARBA" id="ARBA00022714"/>
    </source>
</evidence>
<evidence type="ECO:0000256" key="10">
    <source>
        <dbReference type="ARBA" id="ARBA00034078"/>
    </source>
</evidence>
<comment type="subcellular location">
    <subcellularLocation>
        <location evidence="2">Peroxisome</location>
    </subcellularLocation>
</comment>
<dbReference type="Gene3D" id="3.30.365.10">
    <property type="entry name" value="Aldehyde oxidase/xanthine dehydrogenase, molybdopterin binding domain"/>
    <property type="match status" value="4"/>
</dbReference>
<dbReference type="SUPFAM" id="SSF56003">
    <property type="entry name" value="Molybdenum cofactor-binding domain"/>
    <property type="match status" value="1"/>
</dbReference>
<keyword evidence="6" id="KW-0560">Oxidoreductase</keyword>
<comment type="caution">
    <text evidence="12">The sequence shown here is derived from an EMBL/GenBank/DDBJ whole genome shotgun (WGS) entry which is preliminary data.</text>
</comment>
<dbReference type="SUPFAM" id="SSF54665">
    <property type="entry name" value="CO dehydrogenase molybdoprotein N-domain-like"/>
    <property type="match status" value="1"/>
</dbReference>
<keyword evidence="13" id="KW-1185">Reference proteome</keyword>
<dbReference type="Pfam" id="PF01315">
    <property type="entry name" value="Ald_Xan_dh_C"/>
    <property type="match status" value="1"/>
</dbReference>
<protein>
    <recommendedName>
        <fullName evidence="11">FAD-binding PCMH-type domain-containing protein</fullName>
    </recommendedName>
</protein>
<keyword evidence="9" id="KW-0576">Peroxisome</keyword>
<dbReference type="Proteomes" id="UP001642540">
    <property type="component" value="Unassembled WGS sequence"/>
</dbReference>
<keyword evidence="8" id="KW-0411">Iron-sulfur</keyword>
<dbReference type="InterPro" id="IPR046867">
    <property type="entry name" value="AldOxase/xan_DH_MoCoBD2"/>
</dbReference>
<dbReference type="PIRSF" id="PIRSF000127">
    <property type="entry name" value="Xanthine_DH"/>
    <property type="match status" value="1"/>
</dbReference>
<dbReference type="Gene3D" id="1.10.150.120">
    <property type="entry name" value="[2Fe-2S]-binding domain"/>
    <property type="match status" value="1"/>
</dbReference>
<dbReference type="SUPFAM" id="SSF55447">
    <property type="entry name" value="CO dehydrogenase flavoprotein C-terminal domain-like"/>
    <property type="match status" value="1"/>
</dbReference>
<dbReference type="Gene3D" id="3.30.390.50">
    <property type="entry name" value="CO dehydrogenase flavoprotein, C-terminal domain"/>
    <property type="match status" value="1"/>
</dbReference>
<dbReference type="Pfam" id="PF00941">
    <property type="entry name" value="FAD_binding_5"/>
    <property type="match status" value="1"/>
</dbReference>
<dbReference type="SMART" id="SM01008">
    <property type="entry name" value="Ald_Xan_dh_C"/>
    <property type="match status" value="1"/>
</dbReference>
<organism evidence="12 13">
    <name type="scientific">Orchesella dallaii</name>
    <dbReference type="NCBI Taxonomy" id="48710"/>
    <lineage>
        <taxon>Eukaryota</taxon>
        <taxon>Metazoa</taxon>
        <taxon>Ecdysozoa</taxon>
        <taxon>Arthropoda</taxon>
        <taxon>Hexapoda</taxon>
        <taxon>Collembola</taxon>
        <taxon>Entomobryomorpha</taxon>
        <taxon>Entomobryoidea</taxon>
        <taxon>Orchesellidae</taxon>
        <taxon>Orchesellinae</taxon>
        <taxon>Orchesella</taxon>
    </lineage>
</organism>
<evidence type="ECO:0000313" key="12">
    <source>
        <dbReference type="EMBL" id="CAL8110876.1"/>
    </source>
</evidence>
<keyword evidence="4" id="KW-0001">2Fe-2S</keyword>
<dbReference type="Gene3D" id="3.30.465.10">
    <property type="match status" value="1"/>
</dbReference>
<comment type="cofactor">
    <cofactor evidence="10">
        <name>[2Fe-2S] cluster</name>
        <dbReference type="ChEBI" id="CHEBI:190135"/>
    </cofactor>
</comment>
<dbReference type="InterPro" id="IPR000674">
    <property type="entry name" value="Ald_Oxase/Xan_DH_a/b"/>
</dbReference>
<evidence type="ECO:0000256" key="5">
    <source>
        <dbReference type="ARBA" id="ARBA00022723"/>
    </source>
</evidence>
<dbReference type="Pfam" id="PF02738">
    <property type="entry name" value="MoCoBD_1"/>
    <property type="match status" value="1"/>
</dbReference>
<dbReference type="PANTHER" id="PTHR11908:SF132">
    <property type="entry name" value="ALDEHYDE OXIDASE 1-RELATED"/>
    <property type="match status" value="1"/>
</dbReference>
<dbReference type="InterPro" id="IPR016208">
    <property type="entry name" value="Ald_Oxase/xanthine_DH-like"/>
</dbReference>
<gene>
    <name evidence="12" type="ORF">ODALV1_LOCUS14512</name>
</gene>
<evidence type="ECO:0000256" key="1">
    <source>
        <dbReference type="ARBA" id="ARBA00001924"/>
    </source>
</evidence>
<dbReference type="Gene3D" id="3.30.43.10">
    <property type="entry name" value="Uridine Diphospho-n-acetylenolpyruvylglucosamine Reductase, domain 2"/>
    <property type="match status" value="1"/>
</dbReference>
<dbReference type="InterPro" id="IPR037165">
    <property type="entry name" value="AldOxase/xan_DH_Mopterin-bd_sf"/>
</dbReference>
<dbReference type="InterPro" id="IPR005107">
    <property type="entry name" value="CO_DH_flav_C"/>
</dbReference>
<sequence>MNMHSVAEANPGFTSHDVENSLDGNICRCTGFRPILDAFKTLSADPHEDLRRKCLDIEDVYKCPLKNAEAKQLLDNKFEIVQVPKNVYLKSANGEQWFKVTTLAMLYEIIQNFSYSQITYKLVAGNTGIGVYKNDGPYVGYIDINHIPELKKSSVDQSGIVLGGNVTLTWAMDLFKLAPKTDGFVYTEEFYNLFLRIAGHPVRNRGTLAGNLMMKHAHKEFPSEIFLLFESIGATLKIGTSMTSQQEYTLIDFLNLDMTGKVILSIHLPVFEKERYLYKCFKIGKRHKNTQAIVNAAFLFEIDTSNSKILSRPRICYGGINPNFVHANNTEEYLDGKQLNISTIQGAMKMLENELVPDSELGNSKPAYRIGLAQSYLYKFILQILGNDVDPRLRSGAYEIERTLTSGKQTFETDRLKWPLNQPIPKMDSLAQVSGEAKYINDICSELAELHGAFVVTTVGNATIKSVDASEALSVAGVVAFYSAKDVPGRNNATAFLPHPEMIFIENEVKYAGQAVGLIVATDKDTALAARSKVIIQYENVQKPILSISSAVEGDKTCSDISKLKLSLPYEEAESTREKNVVLNIAKTKTKRDEVKGNLHKVKGEFQTHGQYHFHLEPQVCICIPTEDGMTVHSSTQWMNFTQAAVASCLNLPNNSVTVEVRRLGGGFGAKSTRSALIATACAVAAHHTQKPVRVDLDLETNMQMIGKRLPYLVQYEATVDDLGKIHTLKSKIYCDAGHVPNEPTVHYGMICSQSCYHENGWDVTPGVALTNTAANTFCSAPGSSQGVAIIETIMEHIAYTVEKDPLEVRQINFIQKGDPFIGVPGAKLLQDNLLPRMISELQNSADLNARMNYVKMFNKSNRWRKRGISVVPQRYPNYYYNTRYPTFISVYPSDGTVNLTHGGIEMGQGLNTKVAQVVAYTLKIPLEKVKVAPSNNLVSLNTSATVGSMVSELVCSSAQKACEQLLERLSPVKKFLHNPTWEQLIAAATGRNILLTSQFQHKKGDVKSYDVWGVTATEVEIDVLTGDFKIVRVDLIEDAGESISPLVDIGQIEGAFVMGLSWWLTEELIYDQNSGELITDRTWNYKPMLASDIPEDFRVTLLRNAPNPFGVFGSKATGEPPLNMSCSVIFALRNAIDSARREAGNHSWYQMDGPVTREVIRQLSLVSPHEFNI</sequence>
<evidence type="ECO:0000256" key="9">
    <source>
        <dbReference type="ARBA" id="ARBA00023140"/>
    </source>
</evidence>
<keyword evidence="3" id="KW-0500">Molybdenum</keyword>
<accession>A0ABP1QYI2</accession>
<dbReference type="PANTHER" id="PTHR11908">
    <property type="entry name" value="XANTHINE DEHYDROGENASE"/>
    <property type="match status" value="1"/>
</dbReference>
<dbReference type="Pfam" id="PF03450">
    <property type="entry name" value="CO_deh_flav_C"/>
    <property type="match status" value="1"/>
</dbReference>
<dbReference type="InterPro" id="IPR036318">
    <property type="entry name" value="FAD-bd_PCMH-like_sf"/>
</dbReference>
<dbReference type="InterPro" id="IPR036856">
    <property type="entry name" value="Ald_Oxase/Xan_DH_a/b_sf"/>
</dbReference>
<keyword evidence="7" id="KW-0408">Iron</keyword>
<evidence type="ECO:0000256" key="8">
    <source>
        <dbReference type="ARBA" id="ARBA00023014"/>
    </source>
</evidence>
<feature type="domain" description="FAD-binding PCMH-type" evidence="11">
    <location>
        <begin position="90"/>
        <end position="273"/>
    </location>
</feature>
<evidence type="ECO:0000313" key="13">
    <source>
        <dbReference type="Proteomes" id="UP001642540"/>
    </source>
</evidence>
<dbReference type="Gene3D" id="3.90.1170.50">
    <property type="entry name" value="Aldehyde oxidase/xanthine dehydrogenase, a/b hammerhead"/>
    <property type="match status" value="1"/>
</dbReference>
<comment type="cofactor">
    <cofactor evidence="1">
        <name>Mo-molybdopterin</name>
        <dbReference type="ChEBI" id="CHEBI:71302"/>
    </cofactor>
</comment>
<dbReference type="InterPro" id="IPR016167">
    <property type="entry name" value="FAD-bd_PCMH_sub1"/>
</dbReference>